<dbReference type="SUPFAM" id="SSF53098">
    <property type="entry name" value="Ribonuclease H-like"/>
    <property type="match status" value="1"/>
</dbReference>
<evidence type="ECO:0000313" key="3">
    <source>
        <dbReference type="Proteomes" id="UP000789739"/>
    </source>
</evidence>
<name>A0A9N9BZS8_9GLOM</name>
<protein>
    <submittedName>
        <fullName evidence="2">6623_t:CDS:1</fullName>
    </submittedName>
</protein>
<keyword evidence="1" id="KW-0175">Coiled coil</keyword>
<dbReference type="OrthoDB" id="2488445at2759"/>
<reference evidence="2" key="1">
    <citation type="submission" date="2021-06" db="EMBL/GenBank/DDBJ databases">
        <authorList>
            <person name="Kallberg Y."/>
            <person name="Tangrot J."/>
            <person name="Rosling A."/>
        </authorList>
    </citation>
    <scope>NUCLEOTIDE SEQUENCE</scope>
    <source>
        <strain evidence="2">BR232B</strain>
    </source>
</reference>
<dbReference type="EMBL" id="CAJVPI010000940">
    <property type="protein sequence ID" value="CAG8583702.1"/>
    <property type="molecule type" value="Genomic_DNA"/>
</dbReference>
<evidence type="ECO:0000313" key="2">
    <source>
        <dbReference type="EMBL" id="CAG8583702.1"/>
    </source>
</evidence>
<gene>
    <name evidence="2" type="ORF">PBRASI_LOCUS6756</name>
</gene>
<dbReference type="AlphaFoldDB" id="A0A9N9BZS8"/>
<feature type="coiled-coil region" evidence="1">
    <location>
        <begin position="5"/>
        <end position="42"/>
    </location>
</feature>
<accession>A0A9N9BZS8</accession>
<evidence type="ECO:0000256" key="1">
    <source>
        <dbReference type="SAM" id="Coils"/>
    </source>
</evidence>
<comment type="caution">
    <text evidence="2">The sequence shown here is derived from an EMBL/GenBank/DDBJ whole genome shotgun (WGS) entry which is preliminary data.</text>
</comment>
<sequence length="122" mass="14401">MVNILKEQQEKDKELLNEIETLKKQLTEKDKETKQLRNEEDDNDKFFRQLRTVNHRTSASDELDEVVRYLALDSIGLNDDPLKWWQNHKNSLPVLAQLGGNIFQFLQLQSLLRDYSQMLGTI</sequence>
<dbReference type="Proteomes" id="UP000789739">
    <property type="component" value="Unassembled WGS sequence"/>
</dbReference>
<organism evidence="2 3">
    <name type="scientific">Paraglomus brasilianum</name>
    <dbReference type="NCBI Taxonomy" id="144538"/>
    <lineage>
        <taxon>Eukaryota</taxon>
        <taxon>Fungi</taxon>
        <taxon>Fungi incertae sedis</taxon>
        <taxon>Mucoromycota</taxon>
        <taxon>Glomeromycotina</taxon>
        <taxon>Glomeromycetes</taxon>
        <taxon>Paraglomerales</taxon>
        <taxon>Paraglomeraceae</taxon>
        <taxon>Paraglomus</taxon>
    </lineage>
</organism>
<keyword evidence="3" id="KW-1185">Reference proteome</keyword>
<dbReference type="InterPro" id="IPR012337">
    <property type="entry name" value="RNaseH-like_sf"/>
</dbReference>
<proteinExistence type="predicted"/>